<reference evidence="2 3" key="1">
    <citation type="submission" date="2016-12" db="EMBL/GenBank/DDBJ databases">
        <authorList>
            <person name="Song W.-J."/>
            <person name="Kurnit D.M."/>
        </authorList>
    </citation>
    <scope>NUCLEOTIDE SEQUENCE [LARGE SCALE GENOMIC DNA]</scope>
    <source>
        <strain evidence="2 3">DSM 11393</strain>
    </source>
</reference>
<proteinExistence type="predicted"/>
<protein>
    <recommendedName>
        <fullName evidence="1">DUF6985 domain-containing protein</fullName>
    </recommendedName>
</protein>
<dbReference type="InterPro" id="IPR054254">
    <property type="entry name" value="DUF6985"/>
</dbReference>
<evidence type="ECO:0000313" key="2">
    <source>
        <dbReference type="EMBL" id="SHN60481.1"/>
    </source>
</evidence>
<dbReference type="Proteomes" id="UP000186469">
    <property type="component" value="Unassembled WGS sequence"/>
</dbReference>
<dbReference type="Pfam" id="PF22481">
    <property type="entry name" value="DUF6985"/>
    <property type="match status" value="1"/>
</dbReference>
<feature type="domain" description="DUF6985" evidence="1">
    <location>
        <begin position="4"/>
        <end position="139"/>
    </location>
</feature>
<keyword evidence="3" id="KW-1185">Reference proteome</keyword>
<dbReference type="OrthoDB" id="6262842at2"/>
<dbReference type="RefSeq" id="WP_072696819.1">
    <property type="nucleotide sequence ID" value="NZ_FRDI01000004.1"/>
</dbReference>
<name>A0A1M7SPP8_9BACT</name>
<gene>
    <name evidence="2" type="ORF">SAMN02745728_01133</name>
</gene>
<sequence length="168" mass="19748">MSVIKNIQREQYYFTGQTFFKLFNTDINVSIDLKAPDFNFAEKCAVALNNMKPETIDKLCEFSILYCYDFCDAIGAEAPKLETKRDILKYIKPQDLIVNIPKDNSTVIKLFMECNWEEEHDMEWLIKDDKILYVGACSDEPVYAEESYYHNSWNYANLKTTRKINTPF</sequence>
<accession>A0A1M7SPP8</accession>
<dbReference type="AlphaFoldDB" id="A0A1M7SPP8"/>
<dbReference type="STRING" id="1121455.SAMN02745728_01133"/>
<organism evidence="2 3">
    <name type="scientific">Desulfovibrio litoralis DSM 11393</name>
    <dbReference type="NCBI Taxonomy" id="1121455"/>
    <lineage>
        <taxon>Bacteria</taxon>
        <taxon>Pseudomonadati</taxon>
        <taxon>Thermodesulfobacteriota</taxon>
        <taxon>Desulfovibrionia</taxon>
        <taxon>Desulfovibrionales</taxon>
        <taxon>Desulfovibrionaceae</taxon>
        <taxon>Desulfovibrio</taxon>
    </lineage>
</organism>
<evidence type="ECO:0000313" key="3">
    <source>
        <dbReference type="Proteomes" id="UP000186469"/>
    </source>
</evidence>
<evidence type="ECO:0000259" key="1">
    <source>
        <dbReference type="Pfam" id="PF22481"/>
    </source>
</evidence>
<dbReference type="EMBL" id="FRDI01000004">
    <property type="protein sequence ID" value="SHN60481.1"/>
    <property type="molecule type" value="Genomic_DNA"/>
</dbReference>